<keyword evidence="3" id="KW-0456">Lyase</keyword>
<dbReference type="PANTHER" id="PTHR30502">
    <property type="entry name" value="2-KETO-3-DEOXY-L-RHAMNONATE ALDOLASE"/>
    <property type="match status" value="1"/>
</dbReference>
<dbReference type="PANTHER" id="PTHR30502:SF0">
    <property type="entry name" value="PHOSPHOENOLPYRUVATE CARBOXYLASE FAMILY PROTEIN"/>
    <property type="match status" value="1"/>
</dbReference>
<dbReference type="GO" id="GO:0005737">
    <property type="term" value="C:cytoplasm"/>
    <property type="evidence" value="ECO:0007669"/>
    <property type="project" value="TreeGrafter"/>
</dbReference>
<protein>
    <submittedName>
        <fullName evidence="5">2-dehydro-3-deoxyglucarate aldolase</fullName>
    </submittedName>
</protein>
<dbReference type="InterPro" id="IPR050251">
    <property type="entry name" value="HpcH-HpaI_aldolase"/>
</dbReference>
<reference evidence="5 6" key="1">
    <citation type="submission" date="2018-09" db="EMBL/GenBank/DDBJ databases">
        <title>YIM 75507 draft genome.</title>
        <authorList>
            <person name="Tang S."/>
            <person name="Feng Y."/>
        </authorList>
    </citation>
    <scope>NUCLEOTIDE SEQUENCE [LARGE SCALE GENOMIC DNA]</scope>
    <source>
        <strain evidence="5 6">YIM 75507</strain>
    </source>
</reference>
<dbReference type="OrthoDB" id="86160at2"/>
<dbReference type="Gene3D" id="3.20.20.60">
    <property type="entry name" value="Phosphoenolpyruvate-binding domains"/>
    <property type="match status" value="1"/>
</dbReference>
<proteinExistence type="inferred from homology"/>
<accession>A0A3A4A059</accession>
<dbReference type="Pfam" id="PF03328">
    <property type="entry name" value="HpcH_HpaI"/>
    <property type="match status" value="1"/>
</dbReference>
<dbReference type="EMBL" id="QZEY01000027">
    <property type="protein sequence ID" value="RJL21108.1"/>
    <property type="molecule type" value="Genomic_DNA"/>
</dbReference>
<evidence type="ECO:0000256" key="2">
    <source>
        <dbReference type="ARBA" id="ARBA00022723"/>
    </source>
</evidence>
<comment type="caution">
    <text evidence="5">The sequence shown here is derived from an EMBL/GenBank/DDBJ whole genome shotgun (WGS) entry which is preliminary data.</text>
</comment>
<comment type="similarity">
    <text evidence="1">Belongs to the HpcH/HpaI aldolase family.</text>
</comment>
<evidence type="ECO:0000259" key="4">
    <source>
        <dbReference type="Pfam" id="PF03328"/>
    </source>
</evidence>
<dbReference type="InterPro" id="IPR015813">
    <property type="entry name" value="Pyrv/PenolPyrv_kinase-like_dom"/>
</dbReference>
<dbReference type="Proteomes" id="UP000265768">
    <property type="component" value="Unassembled WGS sequence"/>
</dbReference>
<dbReference type="AlphaFoldDB" id="A0A3A4A059"/>
<gene>
    <name evidence="5" type="ORF">D5H75_38505</name>
</gene>
<dbReference type="InterPro" id="IPR005000">
    <property type="entry name" value="Aldolase/citrate-lyase_domain"/>
</dbReference>
<organism evidence="5 6">
    <name type="scientific">Bailinhaonella thermotolerans</name>
    <dbReference type="NCBI Taxonomy" id="1070861"/>
    <lineage>
        <taxon>Bacteria</taxon>
        <taxon>Bacillati</taxon>
        <taxon>Actinomycetota</taxon>
        <taxon>Actinomycetes</taxon>
        <taxon>Streptosporangiales</taxon>
        <taxon>Streptosporangiaceae</taxon>
        <taxon>Bailinhaonella</taxon>
    </lineage>
</organism>
<evidence type="ECO:0000313" key="6">
    <source>
        <dbReference type="Proteomes" id="UP000265768"/>
    </source>
</evidence>
<dbReference type="RefSeq" id="WP_119931569.1">
    <property type="nucleotide sequence ID" value="NZ_QZEY01000027.1"/>
</dbReference>
<keyword evidence="2" id="KW-0479">Metal-binding</keyword>
<keyword evidence="6" id="KW-1185">Reference proteome</keyword>
<dbReference type="GO" id="GO:0046872">
    <property type="term" value="F:metal ion binding"/>
    <property type="evidence" value="ECO:0007669"/>
    <property type="project" value="UniProtKB-KW"/>
</dbReference>
<dbReference type="SUPFAM" id="SSF51621">
    <property type="entry name" value="Phosphoenolpyruvate/pyruvate domain"/>
    <property type="match status" value="1"/>
</dbReference>
<feature type="domain" description="HpcH/HpaI aldolase/citrate lyase" evidence="4">
    <location>
        <begin position="20"/>
        <end position="239"/>
    </location>
</feature>
<evidence type="ECO:0000256" key="3">
    <source>
        <dbReference type="ARBA" id="ARBA00023239"/>
    </source>
</evidence>
<evidence type="ECO:0000256" key="1">
    <source>
        <dbReference type="ARBA" id="ARBA00005568"/>
    </source>
</evidence>
<name>A0A3A4A059_9ACTN</name>
<sequence length="253" mass="25527">MPTLKERLGDDGPPLIGTLLTLDSPESAAVLRVAGLSWYFLDQEHSPLLTSSAVQRLLEVLQPQAHAVVRVPSNDPVLIARALDAGADGVIVPHVTSGRDAAAAVAAASYPPEGRRSVGIARAHGYGADLAPYLKGANAGVSVIAQVEDAAAVAQIDQIVATPGLAAVYIGPYDLSGSLGVLGQLGHPAVVEAIARVRGACARATMPLGIFCATPAAARAEVAAGTRLITVGSDVGLLREGASALRAAVMGGS</sequence>
<dbReference type="GO" id="GO:0016832">
    <property type="term" value="F:aldehyde-lyase activity"/>
    <property type="evidence" value="ECO:0007669"/>
    <property type="project" value="TreeGrafter"/>
</dbReference>
<dbReference type="InterPro" id="IPR040442">
    <property type="entry name" value="Pyrv_kinase-like_dom_sf"/>
</dbReference>
<evidence type="ECO:0000313" key="5">
    <source>
        <dbReference type="EMBL" id="RJL21108.1"/>
    </source>
</evidence>